<name>A0ABP3ZGZ0_9ACTN</name>
<dbReference type="InterPro" id="IPR010488">
    <property type="entry name" value="Zeta_toxin_domain"/>
</dbReference>
<evidence type="ECO:0000256" key="7">
    <source>
        <dbReference type="SAM" id="MobiDB-lite"/>
    </source>
</evidence>
<reference evidence="10" key="1">
    <citation type="journal article" date="2019" name="Int. J. Syst. Evol. Microbiol.">
        <title>The Global Catalogue of Microorganisms (GCM) 10K type strain sequencing project: providing services to taxonomists for standard genome sequencing and annotation.</title>
        <authorList>
            <consortium name="The Broad Institute Genomics Platform"/>
            <consortium name="The Broad Institute Genome Sequencing Center for Infectious Disease"/>
            <person name="Wu L."/>
            <person name="Ma J."/>
        </authorList>
    </citation>
    <scope>NUCLEOTIDE SEQUENCE [LARGE SCALE GENOMIC DNA]</scope>
    <source>
        <strain evidence="10">JCM 11444</strain>
    </source>
</reference>
<proteinExistence type="inferred from homology"/>
<evidence type="ECO:0000256" key="1">
    <source>
        <dbReference type="ARBA" id="ARBA00009104"/>
    </source>
</evidence>
<feature type="compositionally biased region" description="Pro residues" evidence="7">
    <location>
        <begin position="16"/>
        <end position="29"/>
    </location>
</feature>
<feature type="region of interest" description="Disordered" evidence="7">
    <location>
        <begin position="1"/>
        <end position="31"/>
    </location>
</feature>
<evidence type="ECO:0000256" key="4">
    <source>
        <dbReference type="ARBA" id="ARBA00022840"/>
    </source>
</evidence>
<keyword evidence="3" id="KW-0547">Nucleotide-binding</keyword>
<evidence type="ECO:0000256" key="6">
    <source>
        <dbReference type="ARBA" id="ARBA00048178"/>
    </source>
</evidence>
<comment type="similarity">
    <text evidence="1">Belongs to the zeta toxin family.</text>
</comment>
<evidence type="ECO:0000259" key="8">
    <source>
        <dbReference type="Pfam" id="PF06414"/>
    </source>
</evidence>
<gene>
    <name evidence="9" type="ORF">GCM10009575_014190</name>
</gene>
<evidence type="ECO:0000313" key="9">
    <source>
        <dbReference type="EMBL" id="GAA0920919.1"/>
    </source>
</evidence>
<dbReference type="Proteomes" id="UP001500418">
    <property type="component" value="Unassembled WGS sequence"/>
</dbReference>
<protein>
    <recommendedName>
        <fullName evidence="5">UDP-N-acetylglucosamine kinase</fullName>
        <ecNumber evidence="2">2.7.1.176</ecNumber>
    </recommendedName>
    <alternativeName>
        <fullName evidence="5">UDP-N-acetylglucosamine kinase</fullName>
    </alternativeName>
</protein>
<comment type="catalytic activity">
    <reaction evidence="6">
        <text>UDP-N-acetyl-alpha-D-glucosamine + ATP = UDP-N-acetyl-alpha-D-glucosamine 3'-phosphate + ADP + H(+)</text>
        <dbReference type="Rhea" id="RHEA:32671"/>
        <dbReference type="ChEBI" id="CHEBI:15378"/>
        <dbReference type="ChEBI" id="CHEBI:30616"/>
        <dbReference type="ChEBI" id="CHEBI:57705"/>
        <dbReference type="ChEBI" id="CHEBI:64353"/>
        <dbReference type="ChEBI" id="CHEBI:456216"/>
        <dbReference type="EC" id="2.7.1.176"/>
    </reaction>
</comment>
<dbReference type="EMBL" id="BAAAID010000005">
    <property type="protein sequence ID" value="GAA0920919.1"/>
    <property type="molecule type" value="Genomic_DNA"/>
</dbReference>
<comment type="caution">
    <text evidence="9">The sequence shown here is derived from an EMBL/GenBank/DDBJ whole genome shotgun (WGS) entry which is preliminary data.</text>
</comment>
<organism evidence="9 10">
    <name type="scientific">Streptomyces rhizosphaericus</name>
    <dbReference type="NCBI Taxonomy" id="114699"/>
    <lineage>
        <taxon>Bacteria</taxon>
        <taxon>Bacillati</taxon>
        <taxon>Actinomycetota</taxon>
        <taxon>Actinomycetes</taxon>
        <taxon>Kitasatosporales</taxon>
        <taxon>Streptomycetaceae</taxon>
        <taxon>Streptomyces</taxon>
        <taxon>Streptomyces violaceusniger group</taxon>
    </lineage>
</organism>
<accession>A0ABP3ZGZ0</accession>
<feature type="domain" description="Zeta toxin" evidence="8">
    <location>
        <begin position="355"/>
        <end position="540"/>
    </location>
</feature>
<feature type="domain" description="Zeta toxin" evidence="8">
    <location>
        <begin position="53"/>
        <end position="238"/>
    </location>
</feature>
<dbReference type="Pfam" id="PF06414">
    <property type="entry name" value="Zeta_toxin"/>
    <property type="match status" value="2"/>
</dbReference>
<evidence type="ECO:0000256" key="5">
    <source>
        <dbReference type="ARBA" id="ARBA00032897"/>
    </source>
</evidence>
<evidence type="ECO:0000256" key="2">
    <source>
        <dbReference type="ARBA" id="ARBA00011963"/>
    </source>
</evidence>
<keyword evidence="10" id="KW-1185">Reference proteome</keyword>
<dbReference type="SUPFAM" id="SSF52540">
    <property type="entry name" value="P-loop containing nucleoside triphosphate hydrolases"/>
    <property type="match status" value="2"/>
</dbReference>
<evidence type="ECO:0000313" key="10">
    <source>
        <dbReference type="Proteomes" id="UP001500418"/>
    </source>
</evidence>
<sequence>MEGSGKAPDLSSGAPGQPPEAGPAGPPATAPVSAWSEEVLTNTVLPGALEGAVPQARPVVVYVLGQPGSGKTTVIGLVHAALAARGGAVRVDRDTYKAHHPHYSQYLAEDVRTAGERVRPETYRWQAAVEAAAREGYYDAVVEVPLARPEDFLAGALASRQAGYWVEVVALAVSWAVSELSALERYLHLAQKGLAPRYVSWDNHGTCADALVPTLGAVEAAHLAHRVFVIRRGEETALDVLYDSELGSSGRLLRPADAPGAVLTEWRRPWGARETGRIRRQLVDADRRLADPALPEDWVLAVRRNSERAAALAEPVRRIAQPRRDAPGVDYHRLSVEEHKWIYDELIVPSLGPITPQEQPVVVYVMGQPGAGKTRIAQMILRSLRNPVHITGEIFKQAHPDYLQLLREEPRTASARIRADYRAWQAWTEEHVRRGRGDMVIEITPESAAQFAARAAVDRQAGYRVQLVALAVREADSRQGTAARYAHLNQKDIPARFTTAAGHNACFAVVPETVALAEQMAVVDEVVVMRRGAHPLYRNHLTDQGRWARRPAAGLAVTAEHYRPYTVEEAAAFWATQRWLHTAMPQYREDLVAIAGLACPLMPAQRPHQLDMPAAPATALPVPT</sequence>
<keyword evidence="4" id="KW-0067">ATP-binding</keyword>
<dbReference type="Gene3D" id="3.40.50.300">
    <property type="entry name" value="P-loop containing nucleotide triphosphate hydrolases"/>
    <property type="match status" value="2"/>
</dbReference>
<dbReference type="EC" id="2.7.1.176" evidence="2"/>
<evidence type="ECO:0000256" key="3">
    <source>
        <dbReference type="ARBA" id="ARBA00022741"/>
    </source>
</evidence>
<dbReference type="InterPro" id="IPR027417">
    <property type="entry name" value="P-loop_NTPase"/>
</dbReference>